<evidence type="ECO:0000259" key="6">
    <source>
        <dbReference type="PROSITE" id="PS50887"/>
    </source>
</evidence>
<comment type="cofactor">
    <cofactor evidence="1">
        <name>Mg(2+)</name>
        <dbReference type="ChEBI" id="CHEBI:18420"/>
    </cofactor>
</comment>
<evidence type="ECO:0000259" key="5">
    <source>
        <dbReference type="PROSITE" id="PS50883"/>
    </source>
</evidence>
<dbReference type="Gene3D" id="3.30.70.270">
    <property type="match status" value="1"/>
</dbReference>
<organism evidence="7 8">
    <name type="scientific">Photobacterium ganghwense</name>
    <dbReference type="NCBI Taxonomy" id="320778"/>
    <lineage>
        <taxon>Bacteria</taxon>
        <taxon>Pseudomonadati</taxon>
        <taxon>Pseudomonadota</taxon>
        <taxon>Gammaproteobacteria</taxon>
        <taxon>Vibrionales</taxon>
        <taxon>Vibrionaceae</taxon>
        <taxon>Photobacterium</taxon>
    </lineage>
</organism>
<dbReference type="FunFam" id="3.30.70.270:FF:000001">
    <property type="entry name" value="Diguanylate cyclase domain protein"/>
    <property type="match status" value="1"/>
</dbReference>
<dbReference type="InterPro" id="IPR000014">
    <property type="entry name" value="PAS"/>
</dbReference>
<dbReference type="SUPFAM" id="SSF55073">
    <property type="entry name" value="Nucleotide cyclase"/>
    <property type="match status" value="1"/>
</dbReference>
<dbReference type="InterPro" id="IPR043128">
    <property type="entry name" value="Rev_trsase/Diguanyl_cyclase"/>
</dbReference>
<name>A0A0J1H2Q6_9GAMM</name>
<dbReference type="OrthoDB" id="9816034at2"/>
<dbReference type="SMART" id="SM00267">
    <property type="entry name" value="GGDEF"/>
    <property type="match status" value="1"/>
</dbReference>
<dbReference type="NCBIfam" id="TIGR00229">
    <property type="entry name" value="sensory_box"/>
    <property type="match status" value="1"/>
</dbReference>
<dbReference type="EMBL" id="LDOU01000023">
    <property type="protein sequence ID" value="KLV06068.1"/>
    <property type="molecule type" value="Genomic_DNA"/>
</dbReference>
<sequence length="1047" mass="119185">MRFLAVLLLVWWLPAQAMDDDKDTLVIHSYHQGMRWTDSLQSGIESVTRVKGISLHVNYMDSKRYQSKGYMQELLDLYRTKLAEKHYRAVVASDDNALWLVNELAGEIGETPVILVGVNDYHPDKHRNLKRVLGVLDQSDPSDNITLALSVQPDLAHLYVIADHTVTGEAMWKKVVNFQQTNFMNLDIVRMDTSTFADTLAQSALLPAQSAILYLSYYRDGQGRYMTSTDLLTQLTERASVPVYSPYRYSLDNGVIGGVMTSGFDKGRQVGQLLIKVLNDEALEYPYFIRSTGKAIFNYPVLQHWGLSVDNSEMLILNQPESWFNRYRGEIRVLTVALSVMGGVIVLLAIVIRRLRKGEQRLRQSRALFEGVFDQSFQYIGILDDTGRLISGNLALHELVGRSVVKYDRPLWRWSCWSSKAMDKLRQGFEGAGFDQSIRLEVEIQSHDNGGRMLDVAVKRLPGEESGQYQLLFEARDVTTRHQMEEKLREREVSYRLLYEQQPVMLMTVDRHARVQSVNQFAADLLGYSKRELLGHKIVDFYHGTTLMPQQFIAASREQGNQRVWRRQLRYCCADGRQVWIRETIRQTQNCQQLLVVGEDITSTRELEAKLAHQASHDFLTDLYNRSHFEQVLEEALTEAREEGARHAMYYLDLDQFKIINDTAGHEAGDEALKQVALQLRALMPSHALLARLGGDEFAIILHHCEAEPAVEFGRHILRTLEELEFYWKNTRFSFSGSIGLRLIDETAGSSQQVHAQADTACYAAKDEGRNRLHLYHPDDEELRRRELEMECVSQIRRALADRQFELYAQQIAPLASGGDGHHYEILIRLRNDDGEMVSPALFMPAAERYNLAHRIDRYVVEQVVDWLVAHPAAVAQLEMCAINLSGQSMGDSEFVQFLVDKISRSGLPTHKLCLEITETAAIGNMSEAILLFTRLKNLGCRISLDDFGSGLSSFGYLKRLPVDIIKIDGMFVRDIADDDMDLAMVKAINELAKKMGKQTVAEFVESEAILTRLKALGVDYAQGYLFGRPQPLEALVRQLSRQTEVV</sequence>
<feature type="domain" description="GGDEF" evidence="6">
    <location>
        <begin position="645"/>
        <end position="778"/>
    </location>
</feature>
<dbReference type="AlphaFoldDB" id="A0A0J1H2Q6"/>
<feature type="domain" description="PAS" evidence="4">
    <location>
        <begin position="491"/>
        <end position="543"/>
    </location>
</feature>
<dbReference type="Proteomes" id="UP000035909">
    <property type="component" value="Unassembled WGS sequence"/>
</dbReference>
<dbReference type="Pfam" id="PF00990">
    <property type="entry name" value="GGDEF"/>
    <property type="match status" value="1"/>
</dbReference>
<dbReference type="PROSITE" id="PS50887">
    <property type="entry name" value="GGDEF"/>
    <property type="match status" value="1"/>
</dbReference>
<feature type="chain" id="PRO_5005252143" evidence="3">
    <location>
        <begin position="18"/>
        <end position="1047"/>
    </location>
</feature>
<dbReference type="SUPFAM" id="SSF55785">
    <property type="entry name" value="PYP-like sensor domain (PAS domain)"/>
    <property type="match status" value="2"/>
</dbReference>
<dbReference type="SMART" id="SM00052">
    <property type="entry name" value="EAL"/>
    <property type="match status" value="1"/>
</dbReference>
<dbReference type="Pfam" id="PF13426">
    <property type="entry name" value="PAS_9"/>
    <property type="match status" value="1"/>
</dbReference>
<evidence type="ECO:0000256" key="3">
    <source>
        <dbReference type="SAM" id="SignalP"/>
    </source>
</evidence>
<evidence type="ECO:0000313" key="8">
    <source>
        <dbReference type="Proteomes" id="UP000035909"/>
    </source>
</evidence>
<dbReference type="InterPro" id="IPR029787">
    <property type="entry name" value="Nucleotide_cyclase"/>
</dbReference>
<dbReference type="Gene3D" id="3.30.450.20">
    <property type="entry name" value="PAS domain"/>
    <property type="match status" value="2"/>
</dbReference>
<proteinExistence type="predicted"/>
<dbReference type="CDD" id="cd00130">
    <property type="entry name" value="PAS"/>
    <property type="match status" value="1"/>
</dbReference>
<keyword evidence="8" id="KW-1185">Reference proteome</keyword>
<evidence type="ECO:0000259" key="4">
    <source>
        <dbReference type="PROSITE" id="PS50112"/>
    </source>
</evidence>
<feature type="transmembrane region" description="Helical" evidence="2">
    <location>
        <begin position="331"/>
        <end position="352"/>
    </location>
</feature>
<dbReference type="PANTHER" id="PTHR44757:SF4">
    <property type="entry name" value="DIGUANYLATE CYCLASE DGCE-RELATED"/>
    <property type="match status" value="1"/>
</dbReference>
<dbReference type="InterPro" id="IPR001633">
    <property type="entry name" value="EAL_dom"/>
</dbReference>
<dbReference type="InterPro" id="IPR035919">
    <property type="entry name" value="EAL_sf"/>
</dbReference>
<protein>
    <submittedName>
        <fullName evidence="7">Diguanylate phosphodiesterase</fullName>
    </submittedName>
</protein>
<dbReference type="InterPro" id="IPR000160">
    <property type="entry name" value="GGDEF_dom"/>
</dbReference>
<gene>
    <name evidence="7" type="ORF">ABT57_20125</name>
</gene>
<feature type="signal peptide" evidence="3">
    <location>
        <begin position="1"/>
        <end position="17"/>
    </location>
</feature>
<accession>A0A0J1H2Q6</accession>
<dbReference type="PANTHER" id="PTHR44757">
    <property type="entry name" value="DIGUANYLATE CYCLASE DGCP"/>
    <property type="match status" value="1"/>
</dbReference>
<dbReference type="PROSITE" id="PS50112">
    <property type="entry name" value="PAS"/>
    <property type="match status" value="1"/>
</dbReference>
<comment type="caution">
    <text evidence="7">The sequence shown here is derived from an EMBL/GenBank/DDBJ whole genome shotgun (WGS) entry which is preliminary data.</text>
</comment>
<feature type="domain" description="EAL" evidence="5">
    <location>
        <begin position="789"/>
        <end position="1044"/>
    </location>
</feature>
<dbReference type="NCBIfam" id="TIGR00254">
    <property type="entry name" value="GGDEF"/>
    <property type="match status" value="1"/>
</dbReference>
<dbReference type="RefSeq" id="WP_047887047.1">
    <property type="nucleotide sequence ID" value="NZ_LDOU01000023.1"/>
</dbReference>
<keyword evidence="2" id="KW-0812">Transmembrane</keyword>
<dbReference type="GO" id="GO:0003824">
    <property type="term" value="F:catalytic activity"/>
    <property type="evidence" value="ECO:0007669"/>
    <property type="project" value="UniProtKB-ARBA"/>
</dbReference>
<dbReference type="InterPro" id="IPR052155">
    <property type="entry name" value="Biofilm_reg_signaling"/>
</dbReference>
<evidence type="ECO:0000256" key="1">
    <source>
        <dbReference type="ARBA" id="ARBA00001946"/>
    </source>
</evidence>
<reference evidence="7 8" key="1">
    <citation type="submission" date="2015-05" db="EMBL/GenBank/DDBJ databases">
        <title>Photobacterium galathea sp. nov.</title>
        <authorList>
            <person name="Machado H."/>
            <person name="Gram L."/>
        </authorList>
    </citation>
    <scope>NUCLEOTIDE SEQUENCE [LARGE SCALE GENOMIC DNA]</scope>
    <source>
        <strain evidence="7 8">DSM 22954</strain>
    </source>
</reference>
<dbReference type="Gene3D" id="3.20.20.450">
    <property type="entry name" value="EAL domain"/>
    <property type="match status" value="1"/>
</dbReference>
<dbReference type="InterPro" id="IPR035965">
    <property type="entry name" value="PAS-like_dom_sf"/>
</dbReference>
<dbReference type="STRING" id="320778.ABT57_20125"/>
<dbReference type="PATRIC" id="fig|320778.3.peg.4326"/>
<dbReference type="CDD" id="cd01948">
    <property type="entry name" value="EAL"/>
    <property type="match status" value="1"/>
</dbReference>
<keyword evidence="2" id="KW-1133">Transmembrane helix</keyword>
<evidence type="ECO:0000256" key="2">
    <source>
        <dbReference type="SAM" id="Phobius"/>
    </source>
</evidence>
<dbReference type="SUPFAM" id="SSF141868">
    <property type="entry name" value="EAL domain-like"/>
    <property type="match status" value="1"/>
</dbReference>
<dbReference type="CDD" id="cd01949">
    <property type="entry name" value="GGDEF"/>
    <property type="match status" value="1"/>
</dbReference>
<evidence type="ECO:0000313" key="7">
    <source>
        <dbReference type="EMBL" id="KLV06068.1"/>
    </source>
</evidence>
<dbReference type="SMART" id="SM00091">
    <property type="entry name" value="PAS"/>
    <property type="match status" value="1"/>
</dbReference>
<dbReference type="Pfam" id="PF00563">
    <property type="entry name" value="EAL"/>
    <property type="match status" value="1"/>
</dbReference>
<dbReference type="PROSITE" id="PS50883">
    <property type="entry name" value="EAL"/>
    <property type="match status" value="1"/>
</dbReference>
<keyword evidence="3" id="KW-0732">Signal</keyword>
<keyword evidence="2" id="KW-0472">Membrane</keyword>